<evidence type="ECO:0000313" key="2">
    <source>
        <dbReference type="Proteomes" id="UP001229421"/>
    </source>
</evidence>
<keyword evidence="2" id="KW-1185">Reference proteome</keyword>
<comment type="caution">
    <text evidence="1">The sequence shown here is derived from an EMBL/GenBank/DDBJ whole genome shotgun (WGS) entry which is preliminary data.</text>
</comment>
<reference evidence="1" key="1">
    <citation type="journal article" date="2023" name="bioRxiv">
        <title>Improved chromosome-level genome assembly for marigold (Tagetes erecta).</title>
        <authorList>
            <person name="Jiang F."/>
            <person name="Yuan L."/>
            <person name="Wang S."/>
            <person name="Wang H."/>
            <person name="Xu D."/>
            <person name="Wang A."/>
            <person name="Fan W."/>
        </authorList>
    </citation>
    <scope>NUCLEOTIDE SEQUENCE</scope>
    <source>
        <strain evidence="1">WSJ</strain>
        <tissue evidence="1">Leaf</tissue>
    </source>
</reference>
<accession>A0AAD8KFM3</accession>
<gene>
    <name evidence="1" type="ORF">QVD17_24984</name>
</gene>
<proteinExistence type="predicted"/>
<name>A0AAD8KFM3_TARER</name>
<sequence>MWTSFRSLRYLELCDSMLIINMKSYDSSEIKYLSFSSVVTGGKRKEINSSRTKGKRIDNRTVGTLADGQLTKVEKQDIFLENIVQIIDQSEEYLSLEKYNLVFFAVHEVNHYYLICFDLNNLSVVIVENVSDKSETCALKDGKSAPLVEKTDGSIVAIIKTEPKTPCKYISLHCQKRPK</sequence>
<dbReference type="EMBL" id="JAUHHV010000006">
    <property type="protein sequence ID" value="KAK1422099.1"/>
    <property type="molecule type" value="Genomic_DNA"/>
</dbReference>
<dbReference type="Proteomes" id="UP001229421">
    <property type="component" value="Unassembled WGS sequence"/>
</dbReference>
<protein>
    <submittedName>
        <fullName evidence="1">Uncharacterized protein</fullName>
    </submittedName>
</protein>
<dbReference type="AlphaFoldDB" id="A0AAD8KFM3"/>
<evidence type="ECO:0000313" key="1">
    <source>
        <dbReference type="EMBL" id="KAK1422099.1"/>
    </source>
</evidence>
<organism evidence="1 2">
    <name type="scientific">Tagetes erecta</name>
    <name type="common">African marigold</name>
    <dbReference type="NCBI Taxonomy" id="13708"/>
    <lineage>
        <taxon>Eukaryota</taxon>
        <taxon>Viridiplantae</taxon>
        <taxon>Streptophyta</taxon>
        <taxon>Embryophyta</taxon>
        <taxon>Tracheophyta</taxon>
        <taxon>Spermatophyta</taxon>
        <taxon>Magnoliopsida</taxon>
        <taxon>eudicotyledons</taxon>
        <taxon>Gunneridae</taxon>
        <taxon>Pentapetalae</taxon>
        <taxon>asterids</taxon>
        <taxon>campanulids</taxon>
        <taxon>Asterales</taxon>
        <taxon>Asteraceae</taxon>
        <taxon>Asteroideae</taxon>
        <taxon>Heliantheae alliance</taxon>
        <taxon>Tageteae</taxon>
        <taxon>Tagetes</taxon>
    </lineage>
</organism>